<evidence type="ECO:0000259" key="2">
    <source>
        <dbReference type="Pfam" id="PF00561"/>
    </source>
</evidence>
<dbReference type="Pfam" id="PF00561">
    <property type="entry name" value="Abhydrolase_1"/>
    <property type="match status" value="1"/>
</dbReference>
<accession>A0A9P4IL64</accession>
<keyword evidence="1" id="KW-1133">Transmembrane helix</keyword>
<evidence type="ECO:0000313" key="3">
    <source>
        <dbReference type="EMBL" id="KAF2100171.1"/>
    </source>
</evidence>
<protein>
    <recommendedName>
        <fullName evidence="2">AB hydrolase-1 domain-containing protein</fullName>
    </recommendedName>
</protein>
<dbReference type="OrthoDB" id="6431331at2759"/>
<reference evidence="3" key="1">
    <citation type="journal article" date="2020" name="Stud. Mycol.">
        <title>101 Dothideomycetes genomes: a test case for predicting lifestyles and emergence of pathogens.</title>
        <authorList>
            <person name="Haridas S."/>
            <person name="Albert R."/>
            <person name="Binder M."/>
            <person name="Bloem J."/>
            <person name="Labutti K."/>
            <person name="Salamov A."/>
            <person name="Andreopoulos B."/>
            <person name="Baker S."/>
            <person name="Barry K."/>
            <person name="Bills G."/>
            <person name="Bluhm B."/>
            <person name="Cannon C."/>
            <person name="Castanera R."/>
            <person name="Culley D."/>
            <person name="Daum C."/>
            <person name="Ezra D."/>
            <person name="Gonzalez J."/>
            <person name="Henrissat B."/>
            <person name="Kuo A."/>
            <person name="Liang C."/>
            <person name="Lipzen A."/>
            <person name="Lutzoni F."/>
            <person name="Magnuson J."/>
            <person name="Mondo S."/>
            <person name="Nolan M."/>
            <person name="Ohm R."/>
            <person name="Pangilinan J."/>
            <person name="Park H.-J."/>
            <person name="Ramirez L."/>
            <person name="Alfaro M."/>
            <person name="Sun H."/>
            <person name="Tritt A."/>
            <person name="Yoshinaga Y."/>
            <person name="Zwiers L.-H."/>
            <person name="Turgeon B."/>
            <person name="Goodwin S."/>
            <person name="Spatafora J."/>
            <person name="Crous P."/>
            <person name="Grigoriev I."/>
        </authorList>
    </citation>
    <scope>NUCLEOTIDE SEQUENCE</scope>
    <source>
        <strain evidence="3">CBS 133067</strain>
    </source>
</reference>
<dbReference type="Gene3D" id="3.40.50.1820">
    <property type="entry name" value="alpha/beta hydrolase"/>
    <property type="match status" value="1"/>
</dbReference>
<dbReference type="EMBL" id="ML978124">
    <property type="protein sequence ID" value="KAF2100171.1"/>
    <property type="molecule type" value="Genomic_DNA"/>
</dbReference>
<keyword evidence="1" id="KW-0472">Membrane</keyword>
<dbReference type="AlphaFoldDB" id="A0A9P4IL64"/>
<evidence type="ECO:0000256" key="1">
    <source>
        <dbReference type="SAM" id="Phobius"/>
    </source>
</evidence>
<dbReference type="InterPro" id="IPR029058">
    <property type="entry name" value="AB_hydrolase_fold"/>
</dbReference>
<gene>
    <name evidence="3" type="ORF">NA57DRAFT_37354</name>
</gene>
<name>A0A9P4IL64_9PEZI</name>
<feature type="domain" description="AB hydrolase-1" evidence="2">
    <location>
        <begin position="290"/>
        <end position="372"/>
    </location>
</feature>
<organism evidence="3 4">
    <name type="scientific">Rhizodiscina lignyota</name>
    <dbReference type="NCBI Taxonomy" id="1504668"/>
    <lineage>
        <taxon>Eukaryota</taxon>
        <taxon>Fungi</taxon>
        <taxon>Dikarya</taxon>
        <taxon>Ascomycota</taxon>
        <taxon>Pezizomycotina</taxon>
        <taxon>Dothideomycetes</taxon>
        <taxon>Pleosporomycetidae</taxon>
        <taxon>Aulographales</taxon>
        <taxon>Rhizodiscinaceae</taxon>
        <taxon>Rhizodiscina</taxon>
    </lineage>
</organism>
<dbReference type="Proteomes" id="UP000799772">
    <property type="component" value="Unassembled WGS sequence"/>
</dbReference>
<dbReference type="PANTHER" id="PTHR37471">
    <property type="entry name" value="UNNAMED PRODUCT"/>
    <property type="match status" value="1"/>
</dbReference>
<feature type="transmembrane region" description="Helical" evidence="1">
    <location>
        <begin position="179"/>
        <end position="196"/>
    </location>
</feature>
<sequence>MIGTSTAEYIWVRTWAAILHSIAPLCVAYCFLTTVLPSSLRLPKYLEYLASVETAFYFLTYVYQKYHLQRPALHPPLPSRQERNALFDRCHESVQDYRRYVSMWFLGAPLADVKLDNIKEFLRWAFFNTDINDPSYDEEMEGYVRKIEAEIGMAFEPGRSDVKCLRLTLDKVDALHRSVIWYACIFVVDIITHAYMRFSRFEFYRPSIAHFVRILPPRPHALIDSLRSPAKDLTYWYHPHTSDKELPILFLHGIGVGLWPYMQFLRELNEGRPKDRMIGILAVEILPISSRIAPPLLQKEDMCQQLRDILRHHGFQKFVLVSHSYGSVISTHLLKSPDFANLISSIILVDPISVLLHQPDVAYNFTARKPKGANEWLLWYFGSKDMGVAHTLARTFFWSENVLWKSDITGHQVTIFLSGNDSIINAPLVRAYLQDGAKGQQMIKYLENSVDDSRLNVVFCDNLDHGQVFDLKVWRTRLLDEVFAQARVRED</sequence>
<comment type="caution">
    <text evidence="3">The sequence shown here is derived from an EMBL/GenBank/DDBJ whole genome shotgun (WGS) entry which is preliminary data.</text>
</comment>
<proteinExistence type="predicted"/>
<keyword evidence="4" id="KW-1185">Reference proteome</keyword>
<evidence type="ECO:0000313" key="4">
    <source>
        <dbReference type="Proteomes" id="UP000799772"/>
    </source>
</evidence>
<dbReference type="PANTHER" id="PTHR37471:SF1">
    <property type="entry name" value="AB HYDROLASE-1 DOMAIN-CONTAINING PROTEIN"/>
    <property type="match status" value="1"/>
</dbReference>
<dbReference type="InterPro" id="IPR000073">
    <property type="entry name" value="AB_hydrolase_1"/>
</dbReference>
<keyword evidence="1" id="KW-0812">Transmembrane</keyword>
<dbReference type="SUPFAM" id="SSF53474">
    <property type="entry name" value="alpha/beta-Hydrolases"/>
    <property type="match status" value="1"/>
</dbReference>
<feature type="transmembrane region" description="Helical" evidence="1">
    <location>
        <begin position="15"/>
        <end position="36"/>
    </location>
</feature>